<organism evidence="1 2">
    <name type="scientific">Paramecium primaurelia</name>
    <dbReference type="NCBI Taxonomy" id="5886"/>
    <lineage>
        <taxon>Eukaryota</taxon>
        <taxon>Sar</taxon>
        <taxon>Alveolata</taxon>
        <taxon>Ciliophora</taxon>
        <taxon>Intramacronucleata</taxon>
        <taxon>Oligohymenophorea</taxon>
        <taxon>Peniculida</taxon>
        <taxon>Parameciidae</taxon>
        <taxon>Paramecium</taxon>
    </lineage>
</organism>
<evidence type="ECO:0000313" key="2">
    <source>
        <dbReference type="Proteomes" id="UP000688137"/>
    </source>
</evidence>
<protein>
    <submittedName>
        <fullName evidence="1">Uncharacterized protein</fullName>
    </submittedName>
</protein>
<sequence>MNSGEYKKFEELELDYWLLKLFWKIDYKEPRPIQVLSIPPLLQGKNVLSILNRYWKNSCILISNSLKIKSRSILDFCNYIDCKQRTGNWLYQQEVFPLQNKQSNQDKSHIKQLEHLEDVQNYQALMLISRNIFKMLNISYWMKQIDYQNLDDIKKVYEQCQSPQMALVSTTLNNVTYQLKNEFNDVNFVDCINNPEQKVSETIQ</sequence>
<dbReference type="Proteomes" id="UP000688137">
    <property type="component" value="Unassembled WGS sequence"/>
</dbReference>
<dbReference type="EMBL" id="CAJJDM010000091">
    <property type="protein sequence ID" value="CAD8091649.1"/>
    <property type="molecule type" value="Genomic_DNA"/>
</dbReference>
<accession>A0A8S1NJU1</accession>
<reference evidence="1" key="1">
    <citation type="submission" date="2021-01" db="EMBL/GenBank/DDBJ databases">
        <authorList>
            <consortium name="Genoscope - CEA"/>
            <person name="William W."/>
        </authorList>
    </citation>
    <scope>NUCLEOTIDE SEQUENCE</scope>
</reference>
<name>A0A8S1NJU1_PARPR</name>
<proteinExistence type="predicted"/>
<evidence type="ECO:0000313" key="1">
    <source>
        <dbReference type="EMBL" id="CAD8091649.1"/>
    </source>
</evidence>
<keyword evidence="2" id="KW-1185">Reference proteome</keyword>
<gene>
    <name evidence="1" type="ORF">PPRIM_AZ9-3.1.T0880177</name>
</gene>
<comment type="caution">
    <text evidence="1">The sequence shown here is derived from an EMBL/GenBank/DDBJ whole genome shotgun (WGS) entry which is preliminary data.</text>
</comment>
<dbReference type="AlphaFoldDB" id="A0A8S1NJU1"/>